<dbReference type="AlphaFoldDB" id="A0A1I4IPB6"/>
<reference evidence="2" key="1">
    <citation type="submission" date="2016-10" db="EMBL/GenBank/DDBJ databases">
        <authorList>
            <person name="Varghese N."/>
            <person name="Submissions S."/>
        </authorList>
    </citation>
    <scope>NUCLEOTIDE SEQUENCE [LARGE SCALE GENOMIC DNA]</scope>
    <source>
        <strain evidence="2">CGMCC 1.6474</strain>
    </source>
</reference>
<organism evidence="1 2">
    <name type="scientific">Methylorubrum salsuginis</name>
    <dbReference type="NCBI Taxonomy" id="414703"/>
    <lineage>
        <taxon>Bacteria</taxon>
        <taxon>Pseudomonadati</taxon>
        <taxon>Pseudomonadota</taxon>
        <taxon>Alphaproteobacteria</taxon>
        <taxon>Hyphomicrobiales</taxon>
        <taxon>Methylobacteriaceae</taxon>
        <taxon>Methylorubrum</taxon>
    </lineage>
</organism>
<dbReference type="Proteomes" id="UP000198804">
    <property type="component" value="Unassembled WGS sequence"/>
</dbReference>
<sequence length="43" mass="4938">MEIADGKPTVASMVKLPQGREEYELGLCKVRFLTRLCENVLIW</sequence>
<name>A0A1I4IPB6_9HYPH</name>
<accession>A0A1I4IPB6</accession>
<dbReference type="STRING" id="414703.SAMN04488125_1182"/>
<keyword evidence="2" id="KW-1185">Reference proteome</keyword>
<gene>
    <name evidence="1" type="ORF">SAMN04488125_1182</name>
</gene>
<evidence type="ECO:0000313" key="2">
    <source>
        <dbReference type="Proteomes" id="UP000198804"/>
    </source>
</evidence>
<evidence type="ECO:0000313" key="1">
    <source>
        <dbReference type="EMBL" id="SFL56198.1"/>
    </source>
</evidence>
<protein>
    <submittedName>
        <fullName evidence="1">Uncharacterized protein</fullName>
    </submittedName>
</protein>
<proteinExistence type="predicted"/>
<dbReference type="EMBL" id="FOSV01000018">
    <property type="protein sequence ID" value="SFL56198.1"/>
    <property type="molecule type" value="Genomic_DNA"/>
</dbReference>